<dbReference type="CDD" id="cd14948">
    <property type="entry name" value="BACON"/>
    <property type="match status" value="1"/>
</dbReference>
<dbReference type="InterPro" id="IPR013783">
    <property type="entry name" value="Ig-like_fold"/>
</dbReference>
<accession>A0A939GJ02</accession>
<dbReference type="Pfam" id="PF13004">
    <property type="entry name" value="BACON"/>
    <property type="match status" value="1"/>
</dbReference>
<sequence>STLTVSGGGTTATYTWQAGGSVVGTGSSLSVSPATTTTYQVECTSCGSCTAVQVTLTVTPLPPPSAQLEVTPSQLSWSSSANSQVISVASNVSWSVSGLPASGWLTASAAGGSGSGSFTLTAAPNPTTTSRTAYVVVSSAGLSQTITVSQAASLLVDAGLCSSFVNGAQVAYRSVGDVAVKVVVLVDASGCRRAVWSNAEGEVPRDWLPYITANAGFTLSSISSCLKFSLEPCTTATNCNLVASASPNNITAGLSSTLTVSGGSSGSVYTWKSGGIVVGTGSSLTVSPNATMIYQVECSNCGSCTAAQVTVAVNVSAPTACTLTATALPASIAAGMSSTLTVNGGGSAAAYSWKVGGSVVGTGSSLSVSPGSTTTYQVECTNCGSCSAAQVVVTITTPTPSVKACPGTGSLSY</sequence>
<gene>
    <name evidence="2" type="ORF">J2I47_26350</name>
</gene>
<dbReference type="Proteomes" id="UP000664034">
    <property type="component" value="Unassembled WGS sequence"/>
</dbReference>
<comment type="caution">
    <text evidence="2">The sequence shown here is derived from an EMBL/GenBank/DDBJ whole genome shotgun (WGS) entry which is preliminary data.</text>
</comment>
<name>A0A939GJ02_9BACT</name>
<evidence type="ECO:0000313" key="2">
    <source>
        <dbReference type="EMBL" id="MBO0940092.1"/>
    </source>
</evidence>
<protein>
    <submittedName>
        <fullName evidence="2">BACON domain-containing protein</fullName>
    </submittedName>
</protein>
<proteinExistence type="predicted"/>
<dbReference type="AlphaFoldDB" id="A0A939GJ02"/>
<evidence type="ECO:0000259" key="1">
    <source>
        <dbReference type="Pfam" id="PF13004"/>
    </source>
</evidence>
<reference evidence="2" key="1">
    <citation type="submission" date="2021-03" db="EMBL/GenBank/DDBJ databases">
        <title>Fibrella sp. HMF5335 genome sequencing and assembly.</title>
        <authorList>
            <person name="Kang H."/>
            <person name="Kim H."/>
            <person name="Bae S."/>
            <person name="Joh K."/>
        </authorList>
    </citation>
    <scope>NUCLEOTIDE SEQUENCE</scope>
    <source>
        <strain evidence="2">HMF5335</strain>
    </source>
</reference>
<evidence type="ECO:0000313" key="3">
    <source>
        <dbReference type="Proteomes" id="UP000664034"/>
    </source>
</evidence>
<feature type="domain" description="BACON" evidence="1">
    <location>
        <begin position="100"/>
        <end position="151"/>
    </location>
</feature>
<feature type="non-terminal residue" evidence="2">
    <location>
        <position position="1"/>
    </location>
</feature>
<keyword evidence="3" id="KW-1185">Reference proteome</keyword>
<organism evidence="2 3">
    <name type="scientific">Fibrella rubiginis</name>
    <dbReference type="NCBI Taxonomy" id="2817060"/>
    <lineage>
        <taxon>Bacteria</taxon>
        <taxon>Pseudomonadati</taxon>
        <taxon>Bacteroidota</taxon>
        <taxon>Cytophagia</taxon>
        <taxon>Cytophagales</taxon>
        <taxon>Spirosomataceae</taxon>
        <taxon>Fibrella</taxon>
    </lineage>
</organism>
<dbReference type="RefSeq" id="WP_207367619.1">
    <property type="nucleotide sequence ID" value="NZ_JAFMYV010000035.1"/>
</dbReference>
<dbReference type="InterPro" id="IPR024361">
    <property type="entry name" value="BACON"/>
</dbReference>
<feature type="non-terminal residue" evidence="2">
    <location>
        <position position="413"/>
    </location>
</feature>
<dbReference type="Gene3D" id="2.60.40.10">
    <property type="entry name" value="Immunoglobulins"/>
    <property type="match status" value="1"/>
</dbReference>
<dbReference type="EMBL" id="JAFMYV010000035">
    <property type="protein sequence ID" value="MBO0940092.1"/>
    <property type="molecule type" value="Genomic_DNA"/>
</dbReference>